<dbReference type="EMBL" id="JANBUN010000052">
    <property type="protein sequence ID" value="KAJ2807499.1"/>
    <property type="molecule type" value="Genomic_DNA"/>
</dbReference>
<evidence type="ECO:0000313" key="2">
    <source>
        <dbReference type="Proteomes" id="UP001140087"/>
    </source>
</evidence>
<protein>
    <submittedName>
        <fullName evidence="1">Uncharacterized protein</fullName>
    </submittedName>
</protein>
<keyword evidence="2" id="KW-1185">Reference proteome</keyword>
<name>A0ACC1LH61_9FUNG</name>
<organism evidence="1 2">
    <name type="scientific">Coemansia helicoidea</name>
    <dbReference type="NCBI Taxonomy" id="1286919"/>
    <lineage>
        <taxon>Eukaryota</taxon>
        <taxon>Fungi</taxon>
        <taxon>Fungi incertae sedis</taxon>
        <taxon>Zoopagomycota</taxon>
        <taxon>Kickxellomycotina</taxon>
        <taxon>Kickxellomycetes</taxon>
        <taxon>Kickxellales</taxon>
        <taxon>Kickxellaceae</taxon>
        <taxon>Coemansia</taxon>
    </lineage>
</organism>
<gene>
    <name evidence="1" type="ORF">H4R21_000446</name>
</gene>
<accession>A0ACC1LH61</accession>
<sequence>MEKGQPAPAASAPAAGRDHSRDADDDCDDDDAWNKRIRRTGCFAENERLLICHADTGDWRKCADELAAFRRCMQRRGQLQ</sequence>
<comment type="caution">
    <text evidence="1">The sequence shown here is derived from an EMBL/GenBank/DDBJ whole genome shotgun (WGS) entry which is preliminary data.</text>
</comment>
<reference evidence="1" key="1">
    <citation type="submission" date="2022-07" db="EMBL/GenBank/DDBJ databases">
        <title>Phylogenomic reconstructions and comparative analyses of Kickxellomycotina fungi.</title>
        <authorList>
            <person name="Reynolds N.K."/>
            <person name="Stajich J.E."/>
            <person name="Barry K."/>
            <person name="Grigoriev I.V."/>
            <person name="Crous P."/>
            <person name="Smith M.E."/>
        </authorList>
    </citation>
    <scope>NUCLEOTIDE SEQUENCE</scope>
    <source>
        <strain evidence="1">BCRC 34780</strain>
    </source>
</reference>
<proteinExistence type="predicted"/>
<evidence type="ECO:0000313" key="1">
    <source>
        <dbReference type="EMBL" id="KAJ2807499.1"/>
    </source>
</evidence>
<dbReference type="Proteomes" id="UP001140087">
    <property type="component" value="Unassembled WGS sequence"/>
</dbReference>